<name>A0A4V1IN03_9GAMM</name>
<proteinExistence type="predicted"/>
<feature type="signal peptide" evidence="1">
    <location>
        <begin position="1"/>
        <end position="24"/>
    </location>
</feature>
<protein>
    <submittedName>
        <fullName evidence="2">Uncharacterized protein</fullName>
    </submittedName>
</protein>
<sequence length="265" mass="30394">MYNVLLKKVLISLVVCFSISPGYGSETIDFAVANWPPYFDKEAPNKGIMAQHLTQIFTDANLSFNFIWYSTWKAAFNNAAAAKNIASPGWICSPKRAELFYFSYPIYKLDHVFFHLKSKPVTINNVSDLKKYEPIAVTEAYYYSSEFQEAVDKYKLKLSKVRLEELTFNLLLKNRAAIAPMSKNNGLSLLEKHFTLPQREQITYSKSPFPDSYFHIMISRKHSKALHIYQLINSILIHHSTNKKIVGVNLKVKDICPQVNNPVSQ</sequence>
<dbReference type="AlphaFoldDB" id="A0A4V1IN03"/>
<comment type="caution">
    <text evidence="2">The sequence shown here is derived from an EMBL/GenBank/DDBJ whole genome shotgun (WGS) entry which is preliminary data.</text>
</comment>
<evidence type="ECO:0000313" key="2">
    <source>
        <dbReference type="EMBL" id="RDH42031.1"/>
    </source>
</evidence>
<dbReference type="EMBL" id="NDXW01000001">
    <property type="protein sequence ID" value="RDH42031.1"/>
    <property type="molecule type" value="Genomic_DNA"/>
</dbReference>
<keyword evidence="1" id="KW-0732">Signal</keyword>
<dbReference type="Proteomes" id="UP000257039">
    <property type="component" value="Unassembled WGS sequence"/>
</dbReference>
<feature type="chain" id="PRO_5020781498" evidence="1">
    <location>
        <begin position="25"/>
        <end position="265"/>
    </location>
</feature>
<reference evidence="2 3" key="1">
    <citation type="submission" date="2017-04" db="EMBL/GenBank/DDBJ databases">
        <title>Draft genome sequence of Zooshikella ganghwensis VG4 isolated from Red Sea sediments.</title>
        <authorList>
            <person name="Rehman Z."/>
            <person name="Alam I."/>
            <person name="Kamau A."/>
            <person name="Bajic V."/>
            <person name="Leiknes T."/>
        </authorList>
    </citation>
    <scope>NUCLEOTIDE SEQUENCE [LARGE SCALE GENOMIC DNA]</scope>
    <source>
        <strain evidence="2 3">VG4</strain>
    </source>
</reference>
<gene>
    <name evidence="2" type="ORF">B9G39_00445</name>
</gene>
<keyword evidence="3" id="KW-1185">Reference proteome</keyword>
<organism evidence="2 3">
    <name type="scientific">Zooshikella ganghwensis</name>
    <dbReference type="NCBI Taxonomy" id="202772"/>
    <lineage>
        <taxon>Bacteria</taxon>
        <taxon>Pseudomonadati</taxon>
        <taxon>Pseudomonadota</taxon>
        <taxon>Gammaproteobacteria</taxon>
        <taxon>Oceanospirillales</taxon>
        <taxon>Zooshikellaceae</taxon>
        <taxon>Zooshikella</taxon>
    </lineage>
</organism>
<accession>A0A4V1IN03</accession>
<dbReference type="Gene3D" id="3.40.190.10">
    <property type="entry name" value="Periplasmic binding protein-like II"/>
    <property type="match status" value="2"/>
</dbReference>
<evidence type="ECO:0000256" key="1">
    <source>
        <dbReference type="SAM" id="SignalP"/>
    </source>
</evidence>
<dbReference type="SUPFAM" id="SSF53850">
    <property type="entry name" value="Periplasmic binding protein-like II"/>
    <property type="match status" value="1"/>
</dbReference>
<evidence type="ECO:0000313" key="3">
    <source>
        <dbReference type="Proteomes" id="UP000257039"/>
    </source>
</evidence>